<dbReference type="PANTHER" id="PTHR48081:SF31">
    <property type="entry name" value="STERYL ACETYL HYDROLASE MUG81-RELATED"/>
    <property type="match status" value="1"/>
</dbReference>
<keyword evidence="3" id="KW-1185">Reference proteome</keyword>
<dbReference type="SUPFAM" id="SSF53474">
    <property type="entry name" value="alpha/beta-Hydrolases"/>
    <property type="match status" value="1"/>
</dbReference>
<dbReference type="Gene3D" id="3.40.50.1820">
    <property type="entry name" value="alpha/beta hydrolase"/>
    <property type="match status" value="1"/>
</dbReference>
<dbReference type="RefSeq" id="XP_040879088.1">
    <property type="nucleotide sequence ID" value="XM_041026479.1"/>
</dbReference>
<evidence type="ECO:0000313" key="2">
    <source>
        <dbReference type="EMBL" id="KEQ62065.1"/>
    </source>
</evidence>
<dbReference type="EMBL" id="KL584835">
    <property type="protein sequence ID" value="KEQ62065.1"/>
    <property type="molecule type" value="Genomic_DNA"/>
</dbReference>
<name>A0A074VMW4_AURM1</name>
<dbReference type="InterPro" id="IPR050300">
    <property type="entry name" value="GDXG_lipolytic_enzyme"/>
</dbReference>
<dbReference type="HOGENOM" id="CLU_042179_2_1_1"/>
<keyword evidence="1 2" id="KW-0378">Hydrolase</keyword>
<gene>
    <name evidence="2" type="ORF">M437DRAFT_75764</name>
</gene>
<protein>
    <submittedName>
        <fullName evidence="2">Alpha/beta-hydrolase</fullName>
    </submittedName>
</protein>
<evidence type="ECO:0000256" key="1">
    <source>
        <dbReference type="ARBA" id="ARBA00022801"/>
    </source>
</evidence>
<dbReference type="GO" id="GO:0016787">
    <property type="term" value="F:hydrolase activity"/>
    <property type="evidence" value="ECO:0007669"/>
    <property type="project" value="UniProtKB-KW"/>
</dbReference>
<accession>A0A074VMW4</accession>
<dbReference type="InterPro" id="IPR029058">
    <property type="entry name" value="AB_hydrolase_fold"/>
</dbReference>
<dbReference type="Proteomes" id="UP000030672">
    <property type="component" value="Unassembled WGS sequence"/>
</dbReference>
<dbReference type="PANTHER" id="PTHR48081">
    <property type="entry name" value="AB HYDROLASE SUPERFAMILY PROTEIN C4A8.06C"/>
    <property type="match status" value="1"/>
</dbReference>
<dbReference type="GeneID" id="63919852"/>
<sequence length="394" mass="44221">MPTSTGQYVLGPNTEQPKHKDNIVELAKRYGCDQDNHLGGKVPLVYIRETIKTVTTAVQRGLPIKEYLTATVVRTLMTCFTERQMLYLHGPTSQTYQTWIEKEAKIRNLSPVQDTVVLADSTTRLHWIKKTKDKASKVVLLFHGGGYYVPIAPGHLNWCSSIIKASDSTTKTMAAAVLEYDLTSQSKYPRQLQQATLALQHLLQLGYQPGDIFIGGDSAGGHLSLSLLSHLMHKHPSVPSVNISRPLAGAFLISPWVTDDCSTASFKENAWIDMLPHHIITGVATFFVPSHIRRAESAKKQGWAMPQDADDGWWRALANVVSNVYITAGEQELFRDHIVIFANMLRQQAPSCHIELEIGVGEAHDHMLLWEMLHSRENPALRRLDKWFVTILQE</sequence>
<dbReference type="STRING" id="1043003.A0A074VMW4"/>
<proteinExistence type="predicted"/>
<dbReference type="AlphaFoldDB" id="A0A074VMW4"/>
<evidence type="ECO:0000313" key="3">
    <source>
        <dbReference type="Proteomes" id="UP000030672"/>
    </source>
</evidence>
<reference evidence="2 3" key="1">
    <citation type="journal article" date="2014" name="BMC Genomics">
        <title>Genome sequencing of four Aureobasidium pullulans varieties: biotechnological potential, stress tolerance, and description of new species.</title>
        <authorList>
            <person name="Gostin Ar C."/>
            <person name="Ohm R.A."/>
            <person name="Kogej T."/>
            <person name="Sonjak S."/>
            <person name="Turk M."/>
            <person name="Zajc J."/>
            <person name="Zalar P."/>
            <person name="Grube M."/>
            <person name="Sun H."/>
            <person name="Han J."/>
            <person name="Sharma A."/>
            <person name="Chiniquy J."/>
            <person name="Ngan C.Y."/>
            <person name="Lipzen A."/>
            <person name="Barry K."/>
            <person name="Grigoriev I.V."/>
            <person name="Gunde-Cimerman N."/>
        </authorList>
    </citation>
    <scope>NUCLEOTIDE SEQUENCE [LARGE SCALE GENOMIC DNA]</scope>
    <source>
        <strain evidence="2 3">CBS 110374</strain>
    </source>
</reference>
<dbReference type="Pfam" id="PF10340">
    <property type="entry name" value="Say1_Mug180"/>
    <property type="match status" value="1"/>
</dbReference>
<organism evidence="2 3">
    <name type="scientific">Aureobasidium melanogenum (strain CBS 110374)</name>
    <name type="common">Aureobasidium pullulans var. melanogenum</name>
    <dbReference type="NCBI Taxonomy" id="1043003"/>
    <lineage>
        <taxon>Eukaryota</taxon>
        <taxon>Fungi</taxon>
        <taxon>Dikarya</taxon>
        <taxon>Ascomycota</taxon>
        <taxon>Pezizomycotina</taxon>
        <taxon>Dothideomycetes</taxon>
        <taxon>Dothideomycetidae</taxon>
        <taxon>Dothideales</taxon>
        <taxon>Saccotheciaceae</taxon>
        <taxon>Aureobasidium</taxon>
    </lineage>
</organism>
<dbReference type="InterPro" id="IPR019436">
    <property type="entry name" value="Say1-like"/>
</dbReference>